<dbReference type="Gene3D" id="3.30.565.10">
    <property type="entry name" value="Histidine kinase-like ATPase, C-terminal domain"/>
    <property type="match status" value="1"/>
</dbReference>
<dbReference type="InterPro" id="IPR036890">
    <property type="entry name" value="HATPase_C_sf"/>
</dbReference>
<evidence type="ECO:0000256" key="4">
    <source>
        <dbReference type="ARBA" id="ARBA00023012"/>
    </source>
</evidence>
<dbReference type="PROSITE" id="PS50109">
    <property type="entry name" value="HIS_KIN"/>
    <property type="match status" value="1"/>
</dbReference>
<dbReference type="SUPFAM" id="SSF54631">
    <property type="entry name" value="CBS-domain pair"/>
    <property type="match status" value="1"/>
</dbReference>
<dbReference type="EMBL" id="CP051167">
    <property type="protein sequence ID" value="QIZ70221.1"/>
    <property type="molecule type" value="Genomic_DNA"/>
</dbReference>
<dbReference type="GO" id="GO:0004673">
    <property type="term" value="F:protein histidine kinase activity"/>
    <property type="evidence" value="ECO:0007669"/>
    <property type="project" value="UniProtKB-EC"/>
</dbReference>
<dbReference type="InterPro" id="IPR003594">
    <property type="entry name" value="HATPase_dom"/>
</dbReference>
<reference evidence="6 7" key="1">
    <citation type="submission" date="2020-04" db="EMBL/GenBank/DDBJ databases">
        <authorList>
            <person name="Basu S."/>
            <person name="Maruthanayagam V."/>
            <person name="Chakraborty S."/>
            <person name="Pramanik A."/>
            <person name="Mukherjee J."/>
            <person name="Brink B."/>
        </authorList>
    </citation>
    <scope>NUCLEOTIDE SEQUENCE [LARGE SCALE GENOMIC DNA]</scope>
    <source>
        <strain evidence="6 7">AP17</strain>
    </source>
</reference>
<evidence type="ECO:0000313" key="7">
    <source>
        <dbReference type="Proteomes" id="UP000500857"/>
    </source>
</evidence>
<protein>
    <recommendedName>
        <fullName evidence="2">histidine kinase</fullName>
        <ecNumber evidence="2">2.7.13.3</ecNumber>
    </recommendedName>
</protein>
<dbReference type="InterPro" id="IPR005467">
    <property type="entry name" value="His_kinase_dom"/>
</dbReference>
<comment type="catalytic activity">
    <reaction evidence="1">
        <text>ATP + protein L-histidine = ADP + protein N-phospho-L-histidine.</text>
        <dbReference type="EC" id="2.7.13.3"/>
    </reaction>
</comment>
<dbReference type="Gene3D" id="1.10.287.130">
    <property type="match status" value="1"/>
</dbReference>
<evidence type="ECO:0000256" key="2">
    <source>
        <dbReference type="ARBA" id="ARBA00012438"/>
    </source>
</evidence>
<dbReference type="GO" id="GO:0000160">
    <property type="term" value="P:phosphorelay signal transduction system"/>
    <property type="evidence" value="ECO:0007669"/>
    <property type="project" value="UniProtKB-KW"/>
</dbReference>
<evidence type="ECO:0000313" key="6">
    <source>
        <dbReference type="EMBL" id="QIZ70221.1"/>
    </source>
</evidence>
<dbReference type="EC" id="2.7.13.3" evidence="2"/>
<accession>A0A6H1TUI8</accession>
<evidence type="ECO:0000256" key="3">
    <source>
        <dbReference type="ARBA" id="ARBA00022777"/>
    </source>
</evidence>
<gene>
    <name evidence="6" type="ORF">HCG48_06255</name>
</gene>
<dbReference type="Pfam" id="PF02518">
    <property type="entry name" value="HATPase_c"/>
    <property type="match status" value="1"/>
</dbReference>
<feature type="domain" description="Histidine kinase" evidence="5">
    <location>
        <begin position="189"/>
        <end position="458"/>
    </location>
</feature>
<organism evidence="6 7">
    <name type="scientific">Oxynema aestuarii AP17</name>
    <dbReference type="NCBI Taxonomy" id="2064643"/>
    <lineage>
        <taxon>Bacteria</taxon>
        <taxon>Bacillati</taxon>
        <taxon>Cyanobacteriota</taxon>
        <taxon>Cyanophyceae</taxon>
        <taxon>Oscillatoriophycideae</taxon>
        <taxon>Oscillatoriales</taxon>
        <taxon>Oscillatoriaceae</taxon>
        <taxon>Oxynema</taxon>
        <taxon>Oxynema aestuarii</taxon>
    </lineage>
</organism>
<dbReference type="InterPro" id="IPR046342">
    <property type="entry name" value="CBS_dom_sf"/>
</dbReference>
<dbReference type="SUPFAM" id="SSF55874">
    <property type="entry name" value="ATPase domain of HSP90 chaperone/DNA topoisomerase II/histidine kinase"/>
    <property type="match status" value="1"/>
</dbReference>
<sequence>MSVEGNCQFSLPVFCEGSYQDLRLESNLGELPLFYFEVQLSLNCADILPLFEKYPLLPGVVLRDSDRFFGMISRQRLLEFLIRPRGMELFLNSPLEVIYSYARTDLLLLHETMPIVEVARLALRRSPELLGEPIVVEMKSGKYKLLNIHELNIAYWQIRGIETQLRFERVQAQMIQSEKMASLGRLVDGVAHEILDPVGFIWGNLTYIDNYSTALIEIIEAYEAHIGEPVPEIEALKVDLEFEFLKEDLPHSLDSIKNGAQRLKTLATSLQNFCHIDEVFPKPADLHSCIDSVLLLLQSRLSGEIEVVKNYGHLPPIHCYASQLSQVFMNILSNAIDALLNQAIDREFTSKFQGSQKLSQSARKSRIEIKTQLGSPDENESQQPQPRWVTIQIADNGPGMSPDTLEATVESFSVQRRAQKETSLAVSYWIVTARHGGRFRLRSQLGEGTEFEILLPAF</sequence>
<evidence type="ECO:0000259" key="5">
    <source>
        <dbReference type="PROSITE" id="PS50109"/>
    </source>
</evidence>
<dbReference type="PANTHER" id="PTHR43065:SF50">
    <property type="entry name" value="HISTIDINE KINASE"/>
    <property type="match status" value="1"/>
</dbReference>
<keyword evidence="7" id="KW-1185">Reference proteome</keyword>
<dbReference type="InterPro" id="IPR004358">
    <property type="entry name" value="Sig_transdc_His_kin-like_C"/>
</dbReference>
<proteinExistence type="predicted"/>
<keyword evidence="3 6" id="KW-0418">Kinase</keyword>
<name>A0A6H1TUI8_9CYAN</name>
<evidence type="ECO:0000256" key="1">
    <source>
        <dbReference type="ARBA" id="ARBA00000085"/>
    </source>
</evidence>
<dbReference type="PRINTS" id="PR00344">
    <property type="entry name" value="BCTRLSENSOR"/>
</dbReference>
<dbReference type="PANTHER" id="PTHR43065">
    <property type="entry name" value="SENSOR HISTIDINE KINASE"/>
    <property type="match status" value="1"/>
</dbReference>
<keyword evidence="3 6" id="KW-0808">Transferase</keyword>
<keyword evidence="4" id="KW-0902">Two-component regulatory system</keyword>
<dbReference type="KEGG" id="oxy:HCG48_06255"/>
<dbReference type="AlphaFoldDB" id="A0A6H1TUI8"/>
<dbReference type="RefSeq" id="WP_168568376.1">
    <property type="nucleotide sequence ID" value="NZ_CP051167.1"/>
</dbReference>
<dbReference type="Proteomes" id="UP000500857">
    <property type="component" value="Chromosome"/>
</dbReference>